<dbReference type="InterPro" id="IPR036388">
    <property type="entry name" value="WH-like_DNA-bd_sf"/>
</dbReference>
<evidence type="ECO:0000313" key="10">
    <source>
        <dbReference type="Proteomes" id="UP000625711"/>
    </source>
</evidence>
<dbReference type="GO" id="GO:0008237">
    <property type="term" value="F:metallopeptidase activity"/>
    <property type="evidence" value="ECO:0007669"/>
    <property type="project" value="InterPro"/>
</dbReference>
<dbReference type="InterPro" id="IPR000555">
    <property type="entry name" value="JAMM/MPN+_dom"/>
</dbReference>
<feature type="domain" description="SANT" evidence="8">
    <location>
        <begin position="90"/>
        <end position="140"/>
    </location>
</feature>
<protein>
    <recommendedName>
        <fullName evidence="5">Myb-like, SWIRM and MPN domain-containing protein 1</fullName>
    </recommendedName>
</protein>
<keyword evidence="4" id="KW-0539">Nucleus</keyword>
<dbReference type="InterPro" id="IPR050242">
    <property type="entry name" value="JAMM_MPN+_peptidase_M67A"/>
</dbReference>
<evidence type="ECO:0000259" key="8">
    <source>
        <dbReference type="PROSITE" id="PS51293"/>
    </source>
</evidence>
<dbReference type="Gene3D" id="1.10.10.10">
    <property type="entry name" value="Winged helix-like DNA-binding domain superfamily/Winged helix DNA-binding domain"/>
    <property type="match status" value="1"/>
</dbReference>
<dbReference type="InterPro" id="IPR001005">
    <property type="entry name" value="SANT/Myb"/>
</dbReference>
<dbReference type="EMBL" id="JAACXV010000374">
    <property type="protein sequence ID" value="KAF7279188.1"/>
    <property type="molecule type" value="Genomic_DNA"/>
</dbReference>
<dbReference type="SMART" id="SM00232">
    <property type="entry name" value="JAB_MPN"/>
    <property type="match status" value="1"/>
</dbReference>
<dbReference type="PROSITE" id="PS51293">
    <property type="entry name" value="SANT"/>
    <property type="match status" value="1"/>
</dbReference>
<dbReference type="OrthoDB" id="7464992at2759"/>
<evidence type="ECO:0000256" key="3">
    <source>
        <dbReference type="ARBA" id="ARBA00023125"/>
    </source>
</evidence>
<comment type="subcellular location">
    <subcellularLocation>
        <location evidence="1">Nucleus</location>
    </subcellularLocation>
</comment>
<dbReference type="AlphaFoldDB" id="A0A834IJQ5"/>
<dbReference type="InterPro" id="IPR037518">
    <property type="entry name" value="MPN"/>
</dbReference>
<keyword evidence="3" id="KW-0238">DNA-binding</keyword>
<dbReference type="Gene3D" id="3.40.140.10">
    <property type="entry name" value="Cytidine Deaminase, domain 2"/>
    <property type="match status" value="1"/>
</dbReference>
<evidence type="ECO:0000313" key="9">
    <source>
        <dbReference type="EMBL" id="KAF7279188.1"/>
    </source>
</evidence>
<dbReference type="Proteomes" id="UP000625711">
    <property type="component" value="Unassembled WGS sequence"/>
</dbReference>
<evidence type="ECO:0000259" key="7">
    <source>
        <dbReference type="PROSITE" id="PS50934"/>
    </source>
</evidence>
<evidence type="ECO:0000256" key="5">
    <source>
        <dbReference type="ARBA" id="ARBA00032256"/>
    </source>
</evidence>
<comment type="caution">
    <text evidence="9">The sequence shown here is derived from an EMBL/GenBank/DDBJ whole genome shotgun (WGS) entry which is preliminary data.</text>
</comment>
<evidence type="ECO:0000256" key="1">
    <source>
        <dbReference type="ARBA" id="ARBA00004123"/>
    </source>
</evidence>
<evidence type="ECO:0000256" key="2">
    <source>
        <dbReference type="ARBA" id="ARBA00007194"/>
    </source>
</evidence>
<comment type="similarity">
    <text evidence="2">Belongs to the peptidase M67A family. MYSM1 subfamily.</text>
</comment>
<dbReference type="InterPro" id="IPR009057">
    <property type="entry name" value="Homeodomain-like_sf"/>
</dbReference>
<dbReference type="CDD" id="cd00167">
    <property type="entry name" value="SANT"/>
    <property type="match status" value="1"/>
</dbReference>
<dbReference type="Pfam" id="PF01398">
    <property type="entry name" value="JAB"/>
    <property type="match status" value="1"/>
</dbReference>
<dbReference type="SUPFAM" id="SSF102712">
    <property type="entry name" value="JAB1/MPN domain"/>
    <property type="match status" value="1"/>
</dbReference>
<dbReference type="GO" id="GO:0005634">
    <property type="term" value="C:nucleus"/>
    <property type="evidence" value="ECO:0007669"/>
    <property type="project" value="UniProtKB-SubCell"/>
</dbReference>
<evidence type="ECO:0000256" key="4">
    <source>
        <dbReference type="ARBA" id="ARBA00023242"/>
    </source>
</evidence>
<feature type="domain" description="SWIRM" evidence="7">
    <location>
        <begin position="356"/>
        <end position="454"/>
    </location>
</feature>
<dbReference type="InterPro" id="IPR017884">
    <property type="entry name" value="SANT_dom"/>
</dbReference>
<reference evidence="9" key="1">
    <citation type="submission" date="2020-08" db="EMBL/GenBank/DDBJ databases">
        <title>Genome sequencing and assembly of the red palm weevil Rhynchophorus ferrugineus.</title>
        <authorList>
            <person name="Dias G.B."/>
            <person name="Bergman C.M."/>
            <person name="Manee M."/>
        </authorList>
    </citation>
    <scope>NUCLEOTIDE SEQUENCE</scope>
    <source>
        <strain evidence="9">AA-2017</strain>
        <tissue evidence="9">Whole larva</tissue>
    </source>
</reference>
<dbReference type="SMART" id="SM00717">
    <property type="entry name" value="SANT"/>
    <property type="match status" value="1"/>
</dbReference>
<dbReference type="Pfam" id="PF04433">
    <property type="entry name" value="SWIRM"/>
    <property type="match status" value="1"/>
</dbReference>
<name>A0A834IJQ5_RHYFE</name>
<keyword evidence="10" id="KW-1185">Reference proteome</keyword>
<dbReference type="SUPFAM" id="SSF46689">
    <property type="entry name" value="Homeodomain-like"/>
    <property type="match status" value="1"/>
</dbReference>
<dbReference type="PROSITE" id="PS50249">
    <property type="entry name" value="MPN"/>
    <property type="match status" value="1"/>
</dbReference>
<evidence type="ECO:0000259" key="6">
    <source>
        <dbReference type="PROSITE" id="PS50249"/>
    </source>
</evidence>
<dbReference type="InterPro" id="IPR007526">
    <property type="entry name" value="SWIRM"/>
</dbReference>
<dbReference type="Gene3D" id="1.10.10.60">
    <property type="entry name" value="Homeodomain-like"/>
    <property type="match status" value="1"/>
</dbReference>
<organism evidence="9 10">
    <name type="scientific">Rhynchophorus ferrugineus</name>
    <name type="common">Red palm weevil</name>
    <name type="synonym">Curculio ferrugineus</name>
    <dbReference type="NCBI Taxonomy" id="354439"/>
    <lineage>
        <taxon>Eukaryota</taxon>
        <taxon>Metazoa</taxon>
        <taxon>Ecdysozoa</taxon>
        <taxon>Arthropoda</taxon>
        <taxon>Hexapoda</taxon>
        <taxon>Insecta</taxon>
        <taxon>Pterygota</taxon>
        <taxon>Neoptera</taxon>
        <taxon>Endopterygota</taxon>
        <taxon>Coleoptera</taxon>
        <taxon>Polyphaga</taxon>
        <taxon>Cucujiformia</taxon>
        <taxon>Curculionidae</taxon>
        <taxon>Dryophthorinae</taxon>
        <taxon>Rhynchophorus</taxon>
    </lineage>
</organism>
<dbReference type="PROSITE" id="PS50934">
    <property type="entry name" value="SWIRM"/>
    <property type="match status" value="1"/>
</dbReference>
<dbReference type="GO" id="GO:0003677">
    <property type="term" value="F:DNA binding"/>
    <property type="evidence" value="ECO:0007669"/>
    <property type="project" value="UniProtKB-KW"/>
</dbReference>
<gene>
    <name evidence="9" type="ORF">GWI33_007595</name>
</gene>
<sequence length="787" mass="89382">MADDDEIDILGDFTLNNLGPDHDTNMLDSTLLVSENSEILNCDYTIHPQWLLDKPSANPDNWYDSNSASSAVDIQETDSLGQISTEDCITDESGWTEKEKSLLHRGIEIFGKSSVRLSQFVGSKTSSEVKYYLKNYFSENQKLYDQNSSECQVVTDILNSDQIPASIEEVIAVVSTGSPTVDDTHKKVKKRTTSLSTGNVTDIFKKNQQLFEKNKVLKKCKKSPVAFQKFKKSFDFKHKPKIKYDIGSQRRCSSEDNVKIISKAEITTGKGLGVPICEGEEIIKIENAEDDLSDISIDIENDGYNVSMLSGVPKPDVPTAKEILDVKHKEEDNTVLLDSMVVNNHPEKIPEELLSLEQPTTEIILDDQIPNDLEKFVHGEFFEGRPLKTPERYLKIRNHIINNWRTSKPNYINKTSMRMGLKNCGDVTCISRIHYFLEQIGAINFGCAQTKYDRPLYDFLRFSGVPRERPLKKQKHRSTRDVGALGPRQRFKKKFNNDGEGGYTLTHGEQGQIINTTIVNEEPPRPKAYAKKPPIQLIYCRPFTPDNPQKYTVKLNLATLLLMDLHAHAYLTEIMGLVGGSWDAQRRILNISIYEPCKNMASSSTHCDMCPISQAKAAERIHNAHLDILGWFHSHPTFAPEPSQQDLDTQQMVQQWIGHNKPCVGVILSPFSSNGALISSPFRCLVVDKTQDQIIPFRLNVEVDGDVFDLPRFGTDLRRMFYLEHGYPKDKRLQFDKPYFQDSSITHMEKFLFSINMHLAKYTTPCQRTKEDIVGFVKDMLTSKTTS</sequence>
<dbReference type="PANTHER" id="PTHR10410">
    <property type="entry name" value="EUKARYOTIC TRANSLATION INITIATION FACTOR 3 -RELATED"/>
    <property type="match status" value="1"/>
</dbReference>
<accession>A0A834IJQ5</accession>
<proteinExistence type="inferred from homology"/>
<feature type="domain" description="MPN" evidence="6">
    <location>
        <begin position="553"/>
        <end position="688"/>
    </location>
</feature>